<dbReference type="GO" id="GO:1904356">
    <property type="term" value="P:regulation of telomere maintenance via telomere lengthening"/>
    <property type="evidence" value="ECO:0007669"/>
    <property type="project" value="TreeGrafter"/>
</dbReference>
<dbReference type="Pfam" id="PF14973">
    <property type="entry name" value="TINF2_N"/>
    <property type="match status" value="1"/>
</dbReference>
<dbReference type="InterPro" id="IPR029400">
    <property type="entry name" value="TINF2_N"/>
</dbReference>
<dbReference type="InterPro" id="IPR039098">
    <property type="entry name" value="TINF2"/>
</dbReference>
<dbReference type="Proteomes" id="UP000823561">
    <property type="component" value="Chromosome 11"/>
</dbReference>
<reference evidence="3" key="1">
    <citation type="submission" date="2020-10" db="EMBL/GenBank/DDBJ databases">
        <title>Chromosome-scale genome assembly of the Allis shad, Alosa alosa.</title>
        <authorList>
            <person name="Margot Z."/>
            <person name="Christophe K."/>
            <person name="Cabau C."/>
            <person name="Louis A."/>
            <person name="Berthelot C."/>
            <person name="Parey E."/>
            <person name="Roest Crollius H."/>
            <person name="Montfort J."/>
            <person name="Robinson-Rechavi M."/>
            <person name="Bucao C."/>
            <person name="Bouchez O."/>
            <person name="Gislard M."/>
            <person name="Lluch J."/>
            <person name="Milhes M."/>
            <person name="Lampietro C."/>
            <person name="Lopez Roques C."/>
            <person name="Donnadieu C."/>
            <person name="Braasch I."/>
            <person name="Desvignes T."/>
            <person name="Postlethwait J."/>
            <person name="Bobe J."/>
            <person name="Guiguen Y."/>
        </authorList>
    </citation>
    <scope>NUCLEOTIDE SEQUENCE</scope>
    <source>
        <strain evidence="3">M-15738</strain>
        <tissue evidence="3">Blood</tissue>
    </source>
</reference>
<feature type="compositionally biased region" description="Basic and acidic residues" evidence="1">
    <location>
        <begin position="277"/>
        <end position="313"/>
    </location>
</feature>
<feature type="domain" description="TERF1-interacting nuclear factor 2 N-terminal" evidence="2">
    <location>
        <begin position="30"/>
        <end position="178"/>
    </location>
</feature>
<evidence type="ECO:0000313" key="3">
    <source>
        <dbReference type="EMBL" id="KAG5273913.1"/>
    </source>
</evidence>
<evidence type="ECO:0000313" key="4">
    <source>
        <dbReference type="Proteomes" id="UP000823561"/>
    </source>
</evidence>
<dbReference type="EMBL" id="JADWDJ010000011">
    <property type="protein sequence ID" value="KAG5273913.1"/>
    <property type="molecule type" value="Genomic_DNA"/>
</dbReference>
<proteinExistence type="predicted"/>
<organism evidence="3 4">
    <name type="scientific">Alosa alosa</name>
    <name type="common">allis shad</name>
    <dbReference type="NCBI Taxonomy" id="278164"/>
    <lineage>
        <taxon>Eukaryota</taxon>
        <taxon>Metazoa</taxon>
        <taxon>Chordata</taxon>
        <taxon>Craniata</taxon>
        <taxon>Vertebrata</taxon>
        <taxon>Euteleostomi</taxon>
        <taxon>Actinopterygii</taxon>
        <taxon>Neopterygii</taxon>
        <taxon>Teleostei</taxon>
        <taxon>Clupei</taxon>
        <taxon>Clupeiformes</taxon>
        <taxon>Clupeoidei</taxon>
        <taxon>Clupeidae</taxon>
        <taxon>Alosa</taxon>
    </lineage>
</organism>
<dbReference type="PANTHER" id="PTHR15512">
    <property type="entry name" value="TERF1-INTERACTING NUCLEAR FACTOR 2"/>
    <property type="match status" value="1"/>
</dbReference>
<accession>A0AAV6GFQ7</accession>
<dbReference type="AlphaFoldDB" id="A0AAV6GFQ7"/>
<feature type="region of interest" description="Disordered" evidence="1">
    <location>
        <begin position="277"/>
        <end position="355"/>
    </location>
</feature>
<dbReference type="GO" id="GO:0016233">
    <property type="term" value="P:telomere capping"/>
    <property type="evidence" value="ECO:0007669"/>
    <property type="project" value="InterPro"/>
</dbReference>
<dbReference type="PANTHER" id="PTHR15512:SF2">
    <property type="match status" value="1"/>
</dbReference>
<evidence type="ECO:0000256" key="1">
    <source>
        <dbReference type="SAM" id="MobiDB-lite"/>
    </source>
</evidence>
<sequence>MSAYRKRAKVPLSSLRLWVPPLRLLSAFLWRVAEQRLVKYYTRLEEFVAIVLEIVPDLLSATERVELLFGLRARFILELCHDQPSVTLQIMQPHLERVSSIAKSVSIDEIGDQTIEVAVRNFLDLIQTLLRNSTYKKHFFQDIYPLHYGPKYDTALQLLVWEFLCRLELVMPVPSFHQASSWFDEDPLLLEDSLEMVNDPKEVQTLLLHFKHFGHLDPGSSSSPILANTILSTLSVSFSVKTVLSRCDQAEKCVSTAHVTQASRNEAVRHGDINEEAQHGDINDGDGHGNVDVLDPQRDTDQGKQRNRDETHFRVKNGHSSEFENPVSNRSEQEDLPSSGQGPGVSPPQDSLITEGSQGTTLWLLRLWEEVLSEHTSEATYEIAQC</sequence>
<evidence type="ECO:0000259" key="2">
    <source>
        <dbReference type="Pfam" id="PF14973"/>
    </source>
</evidence>
<comment type="caution">
    <text evidence="3">The sequence shown here is derived from an EMBL/GenBank/DDBJ whole genome shotgun (WGS) entry which is preliminary data.</text>
</comment>
<dbReference type="GO" id="GO:0042162">
    <property type="term" value="F:telomeric DNA binding"/>
    <property type="evidence" value="ECO:0007669"/>
    <property type="project" value="TreeGrafter"/>
</dbReference>
<gene>
    <name evidence="3" type="ORF">AALO_G00157020</name>
</gene>
<protein>
    <recommendedName>
        <fullName evidence="2">TERF1-interacting nuclear factor 2 N-terminal domain-containing protein</fullName>
    </recommendedName>
</protein>
<dbReference type="GO" id="GO:0070187">
    <property type="term" value="C:shelterin complex"/>
    <property type="evidence" value="ECO:0007669"/>
    <property type="project" value="InterPro"/>
</dbReference>
<name>A0AAV6GFQ7_9TELE</name>
<dbReference type="CDD" id="cd11657">
    <property type="entry name" value="TIN2_N"/>
    <property type="match status" value="1"/>
</dbReference>
<keyword evidence="4" id="KW-1185">Reference proteome</keyword>